<dbReference type="Proteomes" id="UP001500393">
    <property type="component" value="Unassembled WGS sequence"/>
</dbReference>
<evidence type="ECO:0000313" key="1">
    <source>
        <dbReference type="EMBL" id="GAA1597421.1"/>
    </source>
</evidence>
<name>A0ABP4Q4E4_9ACTN</name>
<dbReference type="EMBL" id="BAAAOS010000047">
    <property type="protein sequence ID" value="GAA1597421.1"/>
    <property type="molecule type" value="Genomic_DNA"/>
</dbReference>
<gene>
    <name evidence="1" type="ORF">GCM10009789_59210</name>
</gene>
<accession>A0ABP4Q4E4</accession>
<protein>
    <submittedName>
        <fullName evidence="1">Uncharacterized protein</fullName>
    </submittedName>
</protein>
<proteinExistence type="predicted"/>
<evidence type="ECO:0000313" key="2">
    <source>
        <dbReference type="Proteomes" id="UP001500393"/>
    </source>
</evidence>
<reference evidence="2" key="1">
    <citation type="journal article" date="2019" name="Int. J. Syst. Evol. Microbiol.">
        <title>The Global Catalogue of Microorganisms (GCM) 10K type strain sequencing project: providing services to taxonomists for standard genome sequencing and annotation.</title>
        <authorList>
            <consortium name="The Broad Institute Genomics Platform"/>
            <consortium name="The Broad Institute Genome Sequencing Center for Infectious Disease"/>
            <person name="Wu L."/>
            <person name="Ma J."/>
        </authorList>
    </citation>
    <scope>NUCLEOTIDE SEQUENCE [LARGE SCALE GENOMIC DNA]</scope>
    <source>
        <strain evidence="2">JCM 14969</strain>
    </source>
</reference>
<sequence>MLGAALTQGPATAAPSATTAYCGIGVASVTPGGDHIFRGITATTPPTASTTTLGPKNLYPDGKARLAGGLAVTQIPDGLKRRQYVVLGTDMYLSSYQTKGYTDDVVPGTALLTKVGGGWGSDFRYFEESRYYSGTTVVRNNAYALQSGQLNRWTITSAGWGSKQVYTGYSAVKTMALISQTKTYDTFLANTYGGALYTIRIPLSGAPIVTKVRTSTWQGFESLVAADCGTQGVLLLGVDQDTGAPFLYAVGHANGTATVINGLGRVPRTYADVAYFRNYGAADYDNLFGE</sequence>
<keyword evidence="2" id="KW-1185">Reference proteome</keyword>
<organism evidence="1 2">
    <name type="scientific">Kribbella sancticallisti</name>
    <dbReference type="NCBI Taxonomy" id="460087"/>
    <lineage>
        <taxon>Bacteria</taxon>
        <taxon>Bacillati</taxon>
        <taxon>Actinomycetota</taxon>
        <taxon>Actinomycetes</taxon>
        <taxon>Propionibacteriales</taxon>
        <taxon>Kribbellaceae</taxon>
        <taxon>Kribbella</taxon>
    </lineage>
</organism>
<comment type="caution">
    <text evidence="1">The sequence shown here is derived from an EMBL/GenBank/DDBJ whole genome shotgun (WGS) entry which is preliminary data.</text>
</comment>